<comment type="caution">
    <text evidence="2">The sequence shown here is derived from an EMBL/GenBank/DDBJ whole genome shotgun (WGS) entry which is preliminary data.</text>
</comment>
<keyword evidence="1" id="KW-1133">Transmembrane helix</keyword>
<evidence type="ECO:0000313" key="2">
    <source>
        <dbReference type="EMBL" id="MCY9280473.1"/>
    </source>
</evidence>
<feature type="transmembrane region" description="Helical" evidence="1">
    <location>
        <begin position="18"/>
        <end position="37"/>
    </location>
</feature>
<proteinExistence type="predicted"/>
<protein>
    <submittedName>
        <fullName evidence="2">Uncharacterized protein</fullName>
    </submittedName>
</protein>
<feature type="transmembrane region" description="Helical" evidence="1">
    <location>
        <begin position="57"/>
        <end position="73"/>
    </location>
</feature>
<name>A0AA90ES11_9BACI</name>
<keyword evidence="1" id="KW-0812">Transmembrane</keyword>
<dbReference type="EMBL" id="JALAXI010000010">
    <property type="protein sequence ID" value="MCY9280473.1"/>
    <property type="molecule type" value="Genomic_DNA"/>
</dbReference>
<organism evidence="2 3">
    <name type="scientific">Bacillus haynesii</name>
    <dbReference type="NCBI Taxonomy" id="1925021"/>
    <lineage>
        <taxon>Bacteria</taxon>
        <taxon>Bacillati</taxon>
        <taxon>Bacillota</taxon>
        <taxon>Bacilli</taxon>
        <taxon>Bacillales</taxon>
        <taxon>Bacillaceae</taxon>
        <taxon>Bacillus</taxon>
    </lineage>
</organism>
<evidence type="ECO:0000256" key="1">
    <source>
        <dbReference type="SAM" id="Phobius"/>
    </source>
</evidence>
<dbReference type="RefSeq" id="WP_268294951.1">
    <property type="nucleotide sequence ID" value="NZ_JALAJL010000002.1"/>
</dbReference>
<gene>
    <name evidence="2" type="ORF">MOE73_10410</name>
</gene>
<accession>A0AA90ES11</accession>
<feature type="transmembrane region" description="Helical" evidence="1">
    <location>
        <begin position="141"/>
        <end position="166"/>
    </location>
</feature>
<dbReference type="AlphaFoldDB" id="A0AA90ES11"/>
<feature type="transmembrane region" description="Helical" evidence="1">
    <location>
        <begin position="211"/>
        <end position="236"/>
    </location>
</feature>
<evidence type="ECO:0000313" key="3">
    <source>
        <dbReference type="Proteomes" id="UP001066455"/>
    </source>
</evidence>
<reference evidence="2" key="1">
    <citation type="submission" date="2022-02" db="EMBL/GenBank/DDBJ databases">
        <title>Crop Bioprotection Bacillus Genome Sequencing.</title>
        <authorList>
            <person name="Dunlap C."/>
        </authorList>
    </citation>
    <scope>NUCLEOTIDE SEQUENCE</scope>
    <source>
        <strain evidence="2">T20C14</strain>
    </source>
</reference>
<feature type="transmembrane region" description="Helical" evidence="1">
    <location>
        <begin position="94"/>
        <end position="121"/>
    </location>
</feature>
<feature type="transmembrane region" description="Helical" evidence="1">
    <location>
        <begin position="173"/>
        <end position="191"/>
    </location>
</feature>
<sequence>MQNKQLLKLYITGRRKRFLLIFFLIGAAVLFFSPVYIREAAVPSLLDWLLEVSGSVYLMHMIAVLSAACLFYGTAEWMRRSAGAIVTNRTVWPLILLGCTVSAFVMICLLFWSAAIGWFTFGGYGSENVHPFFELSSSPPWFVVSRLFIDWWSLCFLIFLGLAGALLAKKEQLALWLPLAWSAGLMLLFKFDISFKGLLPGEGMLLSIHAAGASPILSASVSEGAVLVLWLILYVATAKK</sequence>
<dbReference type="Proteomes" id="UP001066455">
    <property type="component" value="Unassembled WGS sequence"/>
</dbReference>
<keyword evidence="1" id="KW-0472">Membrane</keyword>